<feature type="transmembrane region" description="Helical" evidence="2">
    <location>
        <begin position="28"/>
        <end position="48"/>
    </location>
</feature>
<dbReference type="EMBL" id="CP033433">
    <property type="protein sequence ID" value="AYQ73806.1"/>
    <property type="molecule type" value="Genomic_DNA"/>
</dbReference>
<feature type="transmembrane region" description="Helical" evidence="2">
    <location>
        <begin position="144"/>
        <end position="167"/>
    </location>
</feature>
<proteinExistence type="predicted"/>
<feature type="region of interest" description="Disordered" evidence="1">
    <location>
        <begin position="447"/>
        <end position="472"/>
    </location>
</feature>
<evidence type="ECO:0000313" key="3">
    <source>
        <dbReference type="EMBL" id="AYQ73806.1"/>
    </source>
</evidence>
<name>A0A3G3JZX3_9BACL</name>
<evidence type="ECO:0008006" key="5">
    <source>
        <dbReference type="Google" id="ProtNLM"/>
    </source>
</evidence>
<dbReference type="KEGG" id="coh:EAV92_15210"/>
<dbReference type="AlphaFoldDB" id="A0A3G3JZX3"/>
<keyword evidence="4" id="KW-1185">Reference proteome</keyword>
<feature type="transmembrane region" description="Helical" evidence="2">
    <location>
        <begin position="88"/>
        <end position="110"/>
    </location>
</feature>
<keyword evidence="2" id="KW-1133">Transmembrane helix</keyword>
<feature type="transmembrane region" description="Helical" evidence="2">
    <location>
        <begin position="60"/>
        <end position="82"/>
    </location>
</feature>
<reference evidence="3 4" key="1">
    <citation type="submission" date="2018-10" db="EMBL/GenBank/DDBJ databases">
        <title>Genome Sequence of Cohnella sp.</title>
        <authorList>
            <person name="Srinivasan S."/>
            <person name="Kim M.K."/>
        </authorList>
    </citation>
    <scope>NUCLEOTIDE SEQUENCE [LARGE SCALE GENOMIC DNA]</scope>
    <source>
        <strain evidence="3 4">18JY8-7</strain>
    </source>
</reference>
<feature type="transmembrane region" description="Helical" evidence="2">
    <location>
        <begin position="371"/>
        <end position="390"/>
    </location>
</feature>
<accession>A0A3G3JZX3</accession>
<organism evidence="3 4">
    <name type="scientific">Cohnella candidum</name>
    <dbReference type="NCBI Taxonomy" id="2674991"/>
    <lineage>
        <taxon>Bacteria</taxon>
        <taxon>Bacillati</taxon>
        <taxon>Bacillota</taxon>
        <taxon>Bacilli</taxon>
        <taxon>Bacillales</taxon>
        <taxon>Paenibacillaceae</taxon>
        <taxon>Cohnella</taxon>
    </lineage>
</organism>
<feature type="transmembrane region" description="Helical" evidence="2">
    <location>
        <begin position="179"/>
        <end position="197"/>
    </location>
</feature>
<evidence type="ECO:0000313" key="4">
    <source>
        <dbReference type="Proteomes" id="UP000269097"/>
    </source>
</evidence>
<feature type="transmembrane region" description="Helical" evidence="2">
    <location>
        <begin position="232"/>
        <end position="248"/>
    </location>
</feature>
<evidence type="ECO:0000256" key="2">
    <source>
        <dbReference type="SAM" id="Phobius"/>
    </source>
</evidence>
<protein>
    <recommendedName>
        <fullName evidence="5">Oligosaccharide repeat unit polymerase</fullName>
    </recommendedName>
</protein>
<evidence type="ECO:0000256" key="1">
    <source>
        <dbReference type="SAM" id="MobiDB-lite"/>
    </source>
</evidence>
<dbReference type="RefSeq" id="WP_123041890.1">
    <property type="nucleotide sequence ID" value="NZ_CP033433.1"/>
</dbReference>
<keyword evidence="2" id="KW-0472">Membrane</keyword>
<sequence>MLRVYLLTCFLIVNAVLCYGNTSAWDNAYLLPSFLANLVALVIGFHFALKRKELNLDTIIWVFVYMFFFLAPVIQLGNGAFFPNTMPIAAADVVEANFILLIWNFVYLLFRIGKRSEPVEPASSLPEAANASPLPFMTDRIRQIYFASAFLVFGLTFALFKFQYFFGYADYSSKGLDKSILLIWNITTQGVVVANWIFMFDRRRRKPSLAASSQLWLSTAMLLYMTSPFNTTRFYLGFIIILIVYLFYEHRMTPGKFVWVILSGLFFIFPLLNYFRYGFKGIEVPSPYHLMFDQLTELHFDAFSNLIATFHYCAEHGYAFGYRLLGVFLFFVPRSIWTGKPLSSGEAIGDYISALYSLNFNNLSNPLPSEFFMNFGWVGVAVGAALCAAIVNKLEKGIHKNRYVHALIAGFLFIIFRGDLMNAFAYCFGTYVIMVKMPAVISRLQGPARDRGKEGPPWKMNPRKREWGADSF</sequence>
<gene>
    <name evidence="3" type="ORF">EAV92_15210</name>
</gene>
<feature type="transmembrane region" description="Helical" evidence="2">
    <location>
        <begin position="257"/>
        <end position="275"/>
    </location>
</feature>
<dbReference type="Proteomes" id="UP000269097">
    <property type="component" value="Chromosome"/>
</dbReference>
<feature type="transmembrane region" description="Helical" evidence="2">
    <location>
        <begin position="423"/>
        <end position="441"/>
    </location>
</feature>
<feature type="compositionally biased region" description="Basic and acidic residues" evidence="1">
    <location>
        <begin position="463"/>
        <end position="472"/>
    </location>
</feature>
<keyword evidence="2" id="KW-0812">Transmembrane</keyword>